<dbReference type="EMBL" id="LT629732">
    <property type="protein sequence ID" value="SDR97779.1"/>
    <property type="molecule type" value="Genomic_DNA"/>
</dbReference>
<keyword evidence="5" id="KW-1185">Reference proteome</keyword>
<proteinExistence type="predicted"/>
<feature type="transmembrane region" description="Helical" evidence="1">
    <location>
        <begin position="260"/>
        <end position="281"/>
    </location>
</feature>
<dbReference type="GO" id="GO:0009636">
    <property type="term" value="P:response to toxic substance"/>
    <property type="evidence" value="ECO:0007669"/>
    <property type="project" value="TreeGrafter"/>
</dbReference>
<dbReference type="Pfam" id="PF19124">
    <property type="entry name" value="DUF5808"/>
    <property type="match status" value="1"/>
</dbReference>
<keyword evidence="1" id="KW-1133">Transmembrane helix</keyword>
<dbReference type="AlphaFoldDB" id="A0A1H1NHJ3"/>
<feature type="transmembrane region" description="Helical" evidence="1">
    <location>
        <begin position="6"/>
        <end position="25"/>
    </location>
</feature>
<dbReference type="Proteomes" id="UP000198983">
    <property type="component" value="Chromosome I"/>
</dbReference>
<keyword evidence="1" id="KW-0812">Transmembrane</keyword>
<dbReference type="PANTHER" id="PTHR37810">
    <property type="entry name" value="IMMUNITY PROTEIN SDPI"/>
    <property type="match status" value="1"/>
</dbReference>
<name>A0A1H1NHJ3_9ACTN</name>
<feature type="transmembrane region" description="Helical" evidence="1">
    <location>
        <begin position="81"/>
        <end position="99"/>
    </location>
</feature>
<feature type="domain" description="DUF1648" evidence="2">
    <location>
        <begin position="143"/>
        <end position="189"/>
    </location>
</feature>
<feature type="transmembrane region" description="Helical" evidence="1">
    <location>
        <begin position="135"/>
        <end position="154"/>
    </location>
</feature>
<accession>A0A1H1NHJ3</accession>
<dbReference type="STRING" id="117157.SAMN04489717_1221"/>
<reference evidence="4 5" key="1">
    <citation type="submission" date="2016-10" db="EMBL/GenBank/DDBJ databases">
        <authorList>
            <person name="de Groot N.N."/>
        </authorList>
    </citation>
    <scope>NUCLEOTIDE SEQUENCE [LARGE SCALE GENOMIC DNA]</scope>
    <source>
        <strain evidence="4 5">DSM 22024</strain>
    </source>
</reference>
<evidence type="ECO:0000313" key="4">
    <source>
        <dbReference type="EMBL" id="SDR97779.1"/>
    </source>
</evidence>
<sequence>MAELMLVNLFGPVLGLVVLWLLPTMNRRTLPFGIRVPAAHVDAPVIAEQLRTYRRWILGAGIVVVVAAVGLTYLLPVPVAQGIALVAVVAVWLPAFLRARREISAVKEREGWYAGLRQGVAADTSLRTEPVRFPWLWAVPAVLLCVATAVLGVLRYPDLPPTLVTHWDLDGAPDRTVPTTVASAFTPVFVQVAMTALLVGLMWASIRFRPDLDAAAPAASARQHRGFVVTTAKAVLVLSALVDVSMLAIAWRVWGGGTRLPAGLVVLPILAGTAIVIGSAIRTGQGGSRLPAGGEPGAGAAEEDTGVVQRDDDRFWPAASFYVNRDDPAIFVPKRLGVGWTVNFGNLKGVALFVAILLAPLVLTVVLR</sequence>
<feature type="domain" description="DUF5808" evidence="3">
    <location>
        <begin position="325"/>
        <end position="349"/>
    </location>
</feature>
<dbReference type="InterPro" id="IPR012867">
    <property type="entry name" value="DUF1648"/>
</dbReference>
<organism evidence="4 5">
    <name type="scientific">Actinopolymorpha singaporensis</name>
    <dbReference type="NCBI Taxonomy" id="117157"/>
    <lineage>
        <taxon>Bacteria</taxon>
        <taxon>Bacillati</taxon>
        <taxon>Actinomycetota</taxon>
        <taxon>Actinomycetes</taxon>
        <taxon>Propionibacteriales</taxon>
        <taxon>Actinopolymorphaceae</taxon>
        <taxon>Actinopolymorpha</taxon>
    </lineage>
</organism>
<protein>
    <submittedName>
        <fullName evidence="4">Uncharacterized membrane protein</fullName>
    </submittedName>
</protein>
<keyword evidence="1" id="KW-0472">Membrane</keyword>
<feature type="transmembrane region" description="Helical" evidence="1">
    <location>
        <begin position="56"/>
        <end position="75"/>
    </location>
</feature>
<evidence type="ECO:0000313" key="5">
    <source>
        <dbReference type="Proteomes" id="UP000198983"/>
    </source>
</evidence>
<feature type="transmembrane region" description="Helical" evidence="1">
    <location>
        <begin position="350"/>
        <end position="367"/>
    </location>
</feature>
<evidence type="ECO:0000256" key="1">
    <source>
        <dbReference type="SAM" id="Phobius"/>
    </source>
</evidence>
<dbReference type="RefSeq" id="WP_092651371.1">
    <property type="nucleotide sequence ID" value="NZ_LT629732.1"/>
</dbReference>
<gene>
    <name evidence="4" type="ORF">SAMN04489717_1221</name>
</gene>
<dbReference type="Pfam" id="PF07853">
    <property type="entry name" value="DUF1648"/>
    <property type="match status" value="1"/>
</dbReference>
<evidence type="ECO:0000259" key="3">
    <source>
        <dbReference type="Pfam" id="PF19124"/>
    </source>
</evidence>
<dbReference type="InterPro" id="IPR043831">
    <property type="entry name" value="DUF5808"/>
</dbReference>
<dbReference type="PANTHER" id="PTHR37810:SF5">
    <property type="entry name" value="IMMUNITY PROTEIN SDPI"/>
    <property type="match status" value="1"/>
</dbReference>
<dbReference type="OrthoDB" id="9808690at2"/>
<feature type="transmembrane region" description="Helical" evidence="1">
    <location>
        <begin position="184"/>
        <end position="206"/>
    </location>
</feature>
<evidence type="ECO:0000259" key="2">
    <source>
        <dbReference type="Pfam" id="PF07853"/>
    </source>
</evidence>
<feature type="transmembrane region" description="Helical" evidence="1">
    <location>
        <begin position="227"/>
        <end position="254"/>
    </location>
</feature>